<accession>A4J277</accession>
<dbReference type="HOGENOM" id="CLU_000445_92_1_9"/>
<reference evidence="2 3" key="1">
    <citation type="submission" date="2007-03" db="EMBL/GenBank/DDBJ databases">
        <title>Complete sequence of Desulfotomaculum reducens MI-1.</title>
        <authorList>
            <consortium name="US DOE Joint Genome Institute"/>
            <person name="Copeland A."/>
            <person name="Lucas S."/>
            <person name="Lapidus A."/>
            <person name="Barry K."/>
            <person name="Detter J.C."/>
            <person name="Glavina del Rio T."/>
            <person name="Hammon N."/>
            <person name="Israni S."/>
            <person name="Dalin E."/>
            <person name="Tice H."/>
            <person name="Pitluck S."/>
            <person name="Sims D."/>
            <person name="Brettin T."/>
            <person name="Bruce D."/>
            <person name="Han C."/>
            <person name="Tapia R."/>
            <person name="Schmutz J."/>
            <person name="Larimer F."/>
            <person name="Land M."/>
            <person name="Hauser L."/>
            <person name="Kyrpides N."/>
            <person name="Kim E."/>
            <person name="Tebo B.M."/>
            <person name="Richardson P."/>
        </authorList>
    </citation>
    <scope>NUCLEOTIDE SEQUENCE [LARGE SCALE GENOMIC DNA]</scope>
    <source>
        <strain evidence="2 3">MI-1</strain>
    </source>
</reference>
<dbReference type="AlphaFoldDB" id="A4J277"/>
<dbReference type="SUPFAM" id="SSF109604">
    <property type="entry name" value="HD-domain/PDEase-like"/>
    <property type="match status" value="1"/>
</dbReference>
<keyword evidence="2" id="KW-0378">Hydrolase</keyword>
<feature type="domain" description="HD-GYP" evidence="1">
    <location>
        <begin position="108"/>
        <end position="304"/>
    </location>
</feature>
<dbReference type="STRING" id="349161.Dred_0640"/>
<dbReference type="RefSeq" id="WP_011877016.1">
    <property type="nucleotide sequence ID" value="NC_009253.1"/>
</dbReference>
<dbReference type="GO" id="GO:0016787">
    <property type="term" value="F:hydrolase activity"/>
    <property type="evidence" value="ECO:0007669"/>
    <property type="project" value="UniProtKB-KW"/>
</dbReference>
<evidence type="ECO:0000313" key="2">
    <source>
        <dbReference type="EMBL" id="ABO49180.1"/>
    </source>
</evidence>
<gene>
    <name evidence="2" type="ordered locus">Dred_0640</name>
</gene>
<dbReference type="Pfam" id="PF13487">
    <property type="entry name" value="HD_5"/>
    <property type="match status" value="1"/>
</dbReference>
<keyword evidence="3" id="KW-1185">Reference proteome</keyword>
<dbReference type="PANTHER" id="PTHR43155:SF2">
    <property type="entry name" value="CYCLIC DI-GMP PHOSPHODIESTERASE PA4108"/>
    <property type="match status" value="1"/>
</dbReference>
<dbReference type="eggNOG" id="COG2206">
    <property type="taxonomic scope" value="Bacteria"/>
</dbReference>
<organism evidence="2 3">
    <name type="scientific">Desulforamulus reducens (strain ATCC BAA-1160 / DSM 100696 / MI-1)</name>
    <name type="common">Desulfotomaculum reducens</name>
    <dbReference type="NCBI Taxonomy" id="349161"/>
    <lineage>
        <taxon>Bacteria</taxon>
        <taxon>Bacillati</taxon>
        <taxon>Bacillota</taxon>
        <taxon>Clostridia</taxon>
        <taxon>Eubacteriales</taxon>
        <taxon>Peptococcaceae</taxon>
        <taxon>Desulforamulus</taxon>
    </lineage>
</organism>
<dbReference type="CDD" id="cd00077">
    <property type="entry name" value="HDc"/>
    <property type="match status" value="1"/>
</dbReference>
<dbReference type="OrthoDB" id="9798833at2"/>
<sequence length="369" mass="41540">MRRVSIDVVKPGMKVGRAIRNSNGQVLLNAGIVLNEKYVARLKSLGVLSLYIDDGLLPDIQVDDVIPEITRVKAVQQVKDMLQAHSRSMGGSVSGADKIYGTINEIIDQLLNNAKLMVELVDIRTMDDYVFAHSVNVCVLALMTGITLGYERPKLFHLGMGALLHDIGKMHVPKEILDKPGALTDEEYAEVKKHPEYGLNILRDNPHVSSLSRLVVYQHHERYNGDGYPKRLKDSEIHKFAQITGMVDMYDALTADRVYRRAFPPHEAYEMILGSGNYLFDYQIIEPFLSNIAAYPAGTIVELSTGEIAVVIRTQKGLSQYPKVRILYDKEKNTLRETVEIDLFDCRNIVINRVVDEPESFIEGNNQVK</sequence>
<evidence type="ECO:0000259" key="1">
    <source>
        <dbReference type="PROSITE" id="PS51832"/>
    </source>
</evidence>
<evidence type="ECO:0000313" key="3">
    <source>
        <dbReference type="Proteomes" id="UP000001556"/>
    </source>
</evidence>
<dbReference type="PANTHER" id="PTHR43155">
    <property type="entry name" value="CYCLIC DI-GMP PHOSPHODIESTERASE PA4108-RELATED"/>
    <property type="match status" value="1"/>
</dbReference>
<dbReference type="InterPro" id="IPR003607">
    <property type="entry name" value="HD/PDEase_dom"/>
</dbReference>
<dbReference type="InterPro" id="IPR037522">
    <property type="entry name" value="HD_GYP_dom"/>
</dbReference>
<protein>
    <submittedName>
        <fullName evidence="2">Metal dependent phosphohydrolase</fullName>
    </submittedName>
</protein>
<dbReference type="Proteomes" id="UP000001556">
    <property type="component" value="Chromosome"/>
</dbReference>
<dbReference type="KEGG" id="drm:Dred_0640"/>
<proteinExistence type="predicted"/>
<name>A4J277_DESRM</name>
<dbReference type="EMBL" id="CP000612">
    <property type="protein sequence ID" value="ABO49180.1"/>
    <property type="molecule type" value="Genomic_DNA"/>
</dbReference>
<dbReference type="Gene3D" id="1.10.3210.10">
    <property type="entry name" value="Hypothetical protein af1432"/>
    <property type="match status" value="1"/>
</dbReference>
<dbReference type="SMART" id="SM00471">
    <property type="entry name" value="HDc"/>
    <property type="match status" value="1"/>
</dbReference>
<dbReference type="PROSITE" id="PS51832">
    <property type="entry name" value="HD_GYP"/>
    <property type="match status" value="1"/>
</dbReference>